<dbReference type="PANTHER" id="PTHR47691">
    <property type="entry name" value="REGULATOR-RELATED"/>
    <property type="match status" value="1"/>
</dbReference>
<dbReference type="SUPFAM" id="SSF48452">
    <property type="entry name" value="TPR-like"/>
    <property type="match status" value="1"/>
</dbReference>
<sequence>MADSASTVLTGGLPVELTRFVGREAEIAEVSAALGQERLVTLMGVGGVGKTRIGLRVAREEQPSFPAGVHFVELSGLRDPELLPNAVAAVVDLPERSEAPGSSQLHALIAYFADKRLLIVLDTCEHLVDAAARFAQAVLRSCPGVRILATSRRPLDAPGERLLQIAPLAAPDPDAEPARAGHPGTPTTDAMELFAERAAAVSRGFRLTDANRTQVARLCHRLDGIPLAIELAAVRLRALPLDQILRRLDNRFRLLTGGSRAVLPRHQTLRTATDWSHELCSGPEQALWRRLSVFAGEFELTAAEEICSGTDLPEDDVLDSLIGLVDKAIVLRVEAEGQDGDEAGARYRMLDTLREYGLERLQEAAEQRTYAARHRDHYLALAREFGARWLTGEQVPRMRRTWRERPSLRSALEFCCASADEAPAGLEMATALWGLWLGMGRIVEGHYWLGRLLPLCPEPSRVRMRALCALGDLTLMTGHHRQGLDLSDEAAELAERYEDRLALGYVAKNRGLYGTLTGDAERALAHVTEARALFAEQGERALEGWASATLCGAYTVTSQHERKLALHAEAIALMDPGERWVQGWLHWQKGCSLWGLDRFDEAKRTLRTALDMGLEINHTQVVAFSFDTLAWVAAAEGQYERAARGLGTADNLWEKFHEPRLGINSMHEAHRSAVAAAESALGAVRYRQLRDEGMALPLPEAAALAGETGPAAPAPRAAGGGDWDTLTSREQEIALLVAEGLSNRQIAERLVISKRTVDSHLEHIMGKLGYGSRIQIATLAVARTAYEKPSGDAL</sequence>
<dbReference type="Gene3D" id="3.40.50.300">
    <property type="entry name" value="P-loop containing nucleotide triphosphate hydrolases"/>
    <property type="match status" value="1"/>
</dbReference>
<protein>
    <submittedName>
        <fullName evidence="2">LuxR family transcriptional regulator</fullName>
    </submittedName>
</protein>
<keyword evidence="3" id="KW-1185">Reference proteome</keyword>
<dbReference type="PANTHER" id="PTHR47691:SF3">
    <property type="entry name" value="HTH-TYPE TRANSCRIPTIONAL REGULATOR RV0890C-RELATED"/>
    <property type="match status" value="1"/>
</dbReference>
<dbReference type="EMBL" id="JAAAHS010000418">
    <property type="protein sequence ID" value="NBE56083.1"/>
    <property type="molecule type" value="Genomic_DNA"/>
</dbReference>
<dbReference type="InterPro" id="IPR000792">
    <property type="entry name" value="Tscrpt_reg_LuxR_C"/>
</dbReference>
<organism evidence="2 3">
    <name type="scientific">Streptomyces boluensis</name>
    <dbReference type="NCBI Taxonomy" id="1775135"/>
    <lineage>
        <taxon>Bacteria</taxon>
        <taxon>Bacillati</taxon>
        <taxon>Actinomycetota</taxon>
        <taxon>Actinomycetes</taxon>
        <taxon>Kitasatosporales</taxon>
        <taxon>Streptomycetaceae</taxon>
        <taxon>Streptomyces</taxon>
    </lineage>
</organism>
<dbReference type="CDD" id="cd06170">
    <property type="entry name" value="LuxR_C_like"/>
    <property type="match status" value="1"/>
</dbReference>
<gene>
    <name evidence="2" type="ORF">GUY60_32540</name>
</gene>
<dbReference type="Gene3D" id="1.25.40.10">
    <property type="entry name" value="Tetratricopeptide repeat domain"/>
    <property type="match status" value="1"/>
</dbReference>
<proteinExistence type="predicted"/>
<dbReference type="SUPFAM" id="SSF46894">
    <property type="entry name" value="C-terminal effector domain of the bipartite response regulators"/>
    <property type="match status" value="1"/>
</dbReference>
<dbReference type="SUPFAM" id="SSF52540">
    <property type="entry name" value="P-loop containing nucleoside triphosphate hydrolases"/>
    <property type="match status" value="1"/>
</dbReference>
<dbReference type="Pfam" id="PF00196">
    <property type="entry name" value="GerE"/>
    <property type="match status" value="1"/>
</dbReference>
<dbReference type="PRINTS" id="PR00038">
    <property type="entry name" value="HTHLUXR"/>
</dbReference>
<dbReference type="InterPro" id="IPR016032">
    <property type="entry name" value="Sig_transdc_resp-reg_C-effctor"/>
</dbReference>
<accession>A0A964UXF5</accession>
<comment type="caution">
    <text evidence="2">The sequence shown here is derived from an EMBL/GenBank/DDBJ whole genome shotgun (WGS) entry which is preliminary data.</text>
</comment>
<dbReference type="OrthoDB" id="499349at2"/>
<dbReference type="SMART" id="SM00421">
    <property type="entry name" value="HTH_LUXR"/>
    <property type="match status" value="1"/>
</dbReference>
<dbReference type="Gene3D" id="1.10.10.10">
    <property type="entry name" value="Winged helix-like DNA-binding domain superfamily/Winged helix DNA-binding domain"/>
    <property type="match status" value="1"/>
</dbReference>
<dbReference type="RefSeq" id="WP_161704448.1">
    <property type="nucleotide sequence ID" value="NZ_JAAAHS010000418.1"/>
</dbReference>
<dbReference type="GO" id="GO:0003677">
    <property type="term" value="F:DNA binding"/>
    <property type="evidence" value="ECO:0007669"/>
    <property type="project" value="InterPro"/>
</dbReference>
<dbReference type="InterPro" id="IPR011990">
    <property type="entry name" value="TPR-like_helical_dom_sf"/>
</dbReference>
<reference evidence="2" key="1">
    <citation type="submission" date="2020-01" db="EMBL/GenBank/DDBJ databases">
        <title>Whole-genome analyses of novel actinobacteria.</title>
        <authorList>
            <person name="Sahin N."/>
        </authorList>
    </citation>
    <scope>NUCLEOTIDE SEQUENCE</scope>
    <source>
        <strain evidence="2">YC537</strain>
    </source>
</reference>
<dbReference type="PRINTS" id="PR00364">
    <property type="entry name" value="DISEASERSIST"/>
</dbReference>
<dbReference type="AlphaFoldDB" id="A0A964UXF5"/>
<name>A0A964UXF5_9ACTN</name>
<dbReference type="GO" id="GO:0006355">
    <property type="term" value="P:regulation of DNA-templated transcription"/>
    <property type="evidence" value="ECO:0007669"/>
    <property type="project" value="InterPro"/>
</dbReference>
<evidence type="ECO:0000313" key="3">
    <source>
        <dbReference type="Proteomes" id="UP000598297"/>
    </source>
</evidence>
<dbReference type="PROSITE" id="PS50043">
    <property type="entry name" value="HTH_LUXR_2"/>
    <property type="match status" value="1"/>
</dbReference>
<feature type="domain" description="HTH luxR-type" evidence="1">
    <location>
        <begin position="719"/>
        <end position="784"/>
    </location>
</feature>
<evidence type="ECO:0000259" key="1">
    <source>
        <dbReference type="PROSITE" id="PS50043"/>
    </source>
</evidence>
<dbReference type="Proteomes" id="UP000598297">
    <property type="component" value="Unassembled WGS sequence"/>
</dbReference>
<dbReference type="PROSITE" id="PS00622">
    <property type="entry name" value="HTH_LUXR_1"/>
    <property type="match status" value="1"/>
</dbReference>
<evidence type="ECO:0000313" key="2">
    <source>
        <dbReference type="EMBL" id="NBE56083.1"/>
    </source>
</evidence>
<dbReference type="InterPro" id="IPR027417">
    <property type="entry name" value="P-loop_NTPase"/>
</dbReference>
<dbReference type="InterPro" id="IPR036388">
    <property type="entry name" value="WH-like_DNA-bd_sf"/>
</dbReference>